<evidence type="ECO:0000256" key="5">
    <source>
        <dbReference type="SAM" id="Phobius"/>
    </source>
</evidence>
<organism evidence="7 8">
    <name type="scientific">Rhodovulum sulfidophilum</name>
    <name type="common">Rhodobacter sulfidophilus</name>
    <dbReference type="NCBI Taxonomy" id="35806"/>
    <lineage>
        <taxon>Bacteria</taxon>
        <taxon>Pseudomonadati</taxon>
        <taxon>Pseudomonadota</taxon>
        <taxon>Alphaproteobacteria</taxon>
        <taxon>Rhodobacterales</taxon>
        <taxon>Paracoccaceae</taxon>
        <taxon>Rhodovulum</taxon>
    </lineage>
</organism>
<comment type="caution">
    <text evidence="7">The sequence shown here is derived from an EMBL/GenBank/DDBJ whole genome shotgun (WGS) entry which is preliminary data.</text>
</comment>
<evidence type="ECO:0000313" key="8">
    <source>
        <dbReference type="Proteomes" id="UP000249185"/>
    </source>
</evidence>
<accession>A0A2W5N1A8</accession>
<keyword evidence="4 5" id="KW-0472">Membrane</keyword>
<feature type="transmembrane region" description="Helical" evidence="5">
    <location>
        <begin position="67"/>
        <end position="91"/>
    </location>
</feature>
<feature type="transmembrane region" description="Helical" evidence="5">
    <location>
        <begin position="97"/>
        <end position="128"/>
    </location>
</feature>
<proteinExistence type="predicted"/>
<dbReference type="GO" id="GO:0016020">
    <property type="term" value="C:membrane"/>
    <property type="evidence" value="ECO:0007669"/>
    <property type="project" value="UniProtKB-SubCell"/>
</dbReference>
<evidence type="ECO:0000313" key="7">
    <source>
        <dbReference type="EMBL" id="PZQ47176.1"/>
    </source>
</evidence>
<gene>
    <name evidence="7" type="ORF">DI556_18350</name>
</gene>
<dbReference type="InterPro" id="IPR049453">
    <property type="entry name" value="Memb_transporter_dom"/>
</dbReference>
<keyword evidence="3 5" id="KW-1133">Transmembrane helix</keyword>
<dbReference type="AlphaFoldDB" id="A0A2W5N1A8"/>
<feature type="domain" description="Integral membrane bound transporter" evidence="6">
    <location>
        <begin position="31"/>
        <end position="153"/>
    </location>
</feature>
<dbReference type="Proteomes" id="UP000249185">
    <property type="component" value="Unassembled WGS sequence"/>
</dbReference>
<sequence>MTRQDNFARRILGRLQVALPDAAAATVAAGLAWTLSRWLFGHPHPVFAAVTAIICLAPGLPNHGRQAVGLVLGVATGILVGELAFSLPGAFPELRIVIASFVAIMIAAAYGLQAVVPIQAGVSALLVLALGPESAGVTRLLDVFSGISVGLLFSQVLFTGDPVRQLSAAKRGLLAAIGQALAEAETALAAEDQAAAQRALKRFSDAHKALVTLTGGVDTARSTATWSLRGRLSRHDLRDVAARFERRSTRVYAAALLFGAALATALERRTGPVPETLAPGIATARALCDLDRPEPPPVDLPLAGLSDEWRRCVARLGETMEAVRSLRAAELPD</sequence>
<evidence type="ECO:0000256" key="1">
    <source>
        <dbReference type="ARBA" id="ARBA00004141"/>
    </source>
</evidence>
<evidence type="ECO:0000256" key="4">
    <source>
        <dbReference type="ARBA" id="ARBA00023136"/>
    </source>
</evidence>
<dbReference type="EMBL" id="QFPW01000018">
    <property type="protein sequence ID" value="PZQ47176.1"/>
    <property type="molecule type" value="Genomic_DNA"/>
</dbReference>
<feature type="transmembrane region" description="Helical" evidence="5">
    <location>
        <begin position="39"/>
        <end position="60"/>
    </location>
</feature>
<keyword evidence="2 5" id="KW-0812">Transmembrane</keyword>
<reference evidence="7 8" key="1">
    <citation type="submission" date="2017-08" db="EMBL/GenBank/DDBJ databases">
        <title>Infants hospitalized years apart are colonized by the same room-sourced microbial strains.</title>
        <authorList>
            <person name="Brooks B."/>
            <person name="Olm M.R."/>
            <person name="Firek B.A."/>
            <person name="Baker R."/>
            <person name="Thomas B.C."/>
            <person name="Morowitz M.J."/>
            <person name="Banfield J.F."/>
        </authorList>
    </citation>
    <scope>NUCLEOTIDE SEQUENCE [LARGE SCALE GENOMIC DNA]</scope>
    <source>
        <strain evidence="7">S2_005_002_R2_34</strain>
    </source>
</reference>
<name>A0A2W5N1A8_RHOSU</name>
<evidence type="ECO:0000259" key="6">
    <source>
        <dbReference type="Pfam" id="PF13515"/>
    </source>
</evidence>
<evidence type="ECO:0000256" key="3">
    <source>
        <dbReference type="ARBA" id="ARBA00022989"/>
    </source>
</evidence>
<comment type="subcellular location">
    <subcellularLocation>
        <location evidence="1">Membrane</location>
        <topology evidence="1">Multi-pass membrane protein</topology>
    </subcellularLocation>
</comment>
<evidence type="ECO:0000256" key="2">
    <source>
        <dbReference type="ARBA" id="ARBA00022692"/>
    </source>
</evidence>
<dbReference type="Pfam" id="PF13515">
    <property type="entry name" value="FUSC_2"/>
    <property type="match status" value="1"/>
</dbReference>
<protein>
    <recommendedName>
        <fullName evidence="6">Integral membrane bound transporter domain-containing protein</fullName>
    </recommendedName>
</protein>
<feature type="transmembrane region" description="Helical" evidence="5">
    <location>
        <begin position="12"/>
        <end position="33"/>
    </location>
</feature>